<dbReference type="InterPro" id="IPR049428">
    <property type="entry name" value="RecA-like_N"/>
</dbReference>
<keyword evidence="11" id="KW-1185">Reference proteome</keyword>
<sequence>MAFLTRLHSFARPFSSLLSTSRQVSLSLSLSNTELLKLPRKSGGRAIMTKMDMNMCSLSPAVSTEASDLEFEVIHDDVKATEKDDALRLAVSQLANEFSEESMLSLQKFFGVRRAQVISTGSLKLDIALGMGGLPKGRIVEIYGREAAGKTTLALQVIKEAQKHGGYCAYLDVENALDASLVESIGVNTEKLLVSHPDCAENVLSMVDTLTKSRAVDVIVVDSVAALLPKRELDQLGVSTKLDLQPRLMTQALRKIQYSLSHSQTLIIFVNQIRFSPKSAKGCGPAEEVTCGGNALRFYAAVRLRLSRMGLIKTDDKVEGLRVCVQVAKNKLAPAALKKAELGIKFGGGFCHEAEVLDLACEHGMIVKDEESYLIEGNTFDTRKAAEVYLAEDDRVFDKLVMDLRRLYF</sequence>
<keyword evidence="3 6" id="KW-0067">ATP-binding</keyword>
<feature type="domain" description="RecA family profile 2" evidence="9">
    <location>
        <begin position="284"/>
        <end position="355"/>
    </location>
</feature>
<name>A0A444YHQ6_ARAHY</name>
<keyword evidence="7" id="KW-0227">DNA damage</keyword>
<evidence type="ECO:0000313" key="11">
    <source>
        <dbReference type="Proteomes" id="UP000289738"/>
    </source>
</evidence>
<dbReference type="GO" id="GO:0140664">
    <property type="term" value="F:ATP-dependent DNA damage sensor activity"/>
    <property type="evidence" value="ECO:0007669"/>
    <property type="project" value="InterPro"/>
</dbReference>
<evidence type="ECO:0000256" key="3">
    <source>
        <dbReference type="ARBA" id="ARBA00022840"/>
    </source>
</evidence>
<evidence type="ECO:0000259" key="8">
    <source>
        <dbReference type="PROSITE" id="PS50162"/>
    </source>
</evidence>
<comment type="similarity">
    <text evidence="1 6">Belongs to the RecA family.</text>
</comment>
<dbReference type="InterPro" id="IPR020584">
    <property type="entry name" value="DNA_recomb/repair_RecA_CS"/>
</dbReference>
<accession>A0A444YHQ6</accession>
<dbReference type="GO" id="GO:0006281">
    <property type="term" value="P:DNA repair"/>
    <property type="evidence" value="ECO:0007669"/>
    <property type="project" value="InterPro"/>
</dbReference>
<comment type="caution">
    <text evidence="10">The sequence shown here is derived from an EMBL/GenBank/DDBJ whole genome shotgun (WGS) entry which is preliminary data.</text>
</comment>
<dbReference type="Proteomes" id="UP000289738">
    <property type="component" value="Chromosome B06"/>
</dbReference>
<evidence type="ECO:0008006" key="12">
    <source>
        <dbReference type="Google" id="ProtNLM"/>
    </source>
</evidence>
<evidence type="ECO:0000256" key="2">
    <source>
        <dbReference type="ARBA" id="ARBA00022741"/>
    </source>
</evidence>
<dbReference type="SUPFAM" id="SSF52540">
    <property type="entry name" value="P-loop containing nucleoside triphosphate hydrolases"/>
    <property type="match status" value="1"/>
</dbReference>
<dbReference type="GO" id="GO:0005524">
    <property type="term" value="F:ATP binding"/>
    <property type="evidence" value="ECO:0007669"/>
    <property type="project" value="UniProtKB-KW"/>
</dbReference>
<evidence type="ECO:0000256" key="4">
    <source>
        <dbReference type="ARBA" id="ARBA00023125"/>
    </source>
</evidence>
<dbReference type="PROSITE" id="PS50163">
    <property type="entry name" value="RECA_3"/>
    <property type="match status" value="1"/>
</dbReference>
<dbReference type="InterPro" id="IPR027417">
    <property type="entry name" value="P-loop_NTPase"/>
</dbReference>
<dbReference type="PANTHER" id="PTHR45900:SF4">
    <property type="entry name" value="DNA REPAIR PROTEIN RECA HOMOLOG 2, MITOCHONDRIAL"/>
    <property type="match status" value="1"/>
</dbReference>
<keyword evidence="2 6" id="KW-0547">Nucleotide-binding</keyword>
<evidence type="ECO:0000259" key="9">
    <source>
        <dbReference type="PROSITE" id="PS50163"/>
    </source>
</evidence>
<dbReference type="PROSITE" id="PS00321">
    <property type="entry name" value="RECA_1"/>
    <property type="match status" value="1"/>
</dbReference>
<dbReference type="PROSITE" id="PS50162">
    <property type="entry name" value="RECA_2"/>
    <property type="match status" value="1"/>
</dbReference>
<evidence type="ECO:0000256" key="5">
    <source>
        <dbReference type="ARBA" id="ARBA00023172"/>
    </source>
</evidence>
<dbReference type="InterPro" id="IPR020588">
    <property type="entry name" value="RecA_ATP-bd"/>
</dbReference>
<dbReference type="SMART" id="SM00382">
    <property type="entry name" value="AAA"/>
    <property type="match status" value="1"/>
</dbReference>
<dbReference type="Pfam" id="PF00154">
    <property type="entry name" value="RecA_N"/>
    <property type="match status" value="1"/>
</dbReference>
<dbReference type="InterPro" id="IPR013765">
    <property type="entry name" value="DNA_recomb/repair_RecA"/>
</dbReference>
<reference evidence="10 11" key="1">
    <citation type="submission" date="2019-01" db="EMBL/GenBank/DDBJ databases">
        <title>Sequencing of cultivated peanut Arachis hypogaea provides insights into genome evolution and oil improvement.</title>
        <authorList>
            <person name="Chen X."/>
        </authorList>
    </citation>
    <scope>NUCLEOTIDE SEQUENCE [LARGE SCALE GENOMIC DNA]</scope>
    <source>
        <strain evidence="11">cv. Fuhuasheng</strain>
        <tissue evidence="10">Leaves</tissue>
    </source>
</reference>
<proteinExistence type="inferred from homology"/>
<dbReference type="GO" id="GO:0003697">
    <property type="term" value="F:single-stranded DNA binding"/>
    <property type="evidence" value="ECO:0007669"/>
    <property type="project" value="InterPro"/>
</dbReference>
<protein>
    <recommendedName>
        <fullName evidence="12">RecA family profile 2 domain-containing protein</fullName>
    </recommendedName>
</protein>
<keyword evidence="4 7" id="KW-0238">DNA-binding</keyword>
<dbReference type="CDD" id="cd00983">
    <property type="entry name" value="RecA"/>
    <property type="match status" value="1"/>
</dbReference>
<dbReference type="PRINTS" id="PR00142">
    <property type="entry name" value="RECA"/>
</dbReference>
<keyword evidence="5 7" id="KW-0233">DNA recombination</keyword>
<dbReference type="PANTHER" id="PTHR45900">
    <property type="entry name" value="RECA"/>
    <property type="match status" value="1"/>
</dbReference>
<dbReference type="Gene3D" id="3.40.50.300">
    <property type="entry name" value="P-loop containing nucleotide triphosphate hydrolases"/>
    <property type="match status" value="1"/>
</dbReference>
<dbReference type="InterPro" id="IPR003593">
    <property type="entry name" value="AAA+_ATPase"/>
</dbReference>
<gene>
    <name evidence="10" type="ORF">Ahy_B06g080308</name>
</gene>
<dbReference type="EMBL" id="SDMP01000016">
    <property type="protein sequence ID" value="RYR01441.1"/>
    <property type="molecule type" value="Genomic_DNA"/>
</dbReference>
<dbReference type="AlphaFoldDB" id="A0A444YHQ6"/>
<organism evidence="10 11">
    <name type="scientific">Arachis hypogaea</name>
    <name type="common">Peanut</name>
    <dbReference type="NCBI Taxonomy" id="3818"/>
    <lineage>
        <taxon>Eukaryota</taxon>
        <taxon>Viridiplantae</taxon>
        <taxon>Streptophyta</taxon>
        <taxon>Embryophyta</taxon>
        <taxon>Tracheophyta</taxon>
        <taxon>Spermatophyta</taxon>
        <taxon>Magnoliopsida</taxon>
        <taxon>eudicotyledons</taxon>
        <taxon>Gunneridae</taxon>
        <taxon>Pentapetalae</taxon>
        <taxon>rosids</taxon>
        <taxon>fabids</taxon>
        <taxon>Fabales</taxon>
        <taxon>Fabaceae</taxon>
        <taxon>Papilionoideae</taxon>
        <taxon>50 kb inversion clade</taxon>
        <taxon>dalbergioids sensu lato</taxon>
        <taxon>Dalbergieae</taxon>
        <taxon>Pterocarpus clade</taxon>
        <taxon>Arachis</taxon>
    </lineage>
</organism>
<feature type="domain" description="RecA family profile 1" evidence="8">
    <location>
        <begin position="114"/>
        <end position="273"/>
    </location>
</feature>
<evidence type="ECO:0000256" key="6">
    <source>
        <dbReference type="RuleBase" id="RU003422"/>
    </source>
</evidence>
<dbReference type="STRING" id="3818.A0A444YHQ6"/>
<evidence type="ECO:0000256" key="1">
    <source>
        <dbReference type="ARBA" id="ARBA00009391"/>
    </source>
</evidence>
<dbReference type="InterPro" id="IPR020587">
    <property type="entry name" value="RecA_monomer-monomer_interface"/>
</dbReference>
<evidence type="ECO:0000313" key="10">
    <source>
        <dbReference type="EMBL" id="RYR01441.1"/>
    </source>
</evidence>
<evidence type="ECO:0000256" key="7">
    <source>
        <dbReference type="RuleBase" id="RU004527"/>
    </source>
</evidence>
<dbReference type="GO" id="GO:0006310">
    <property type="term" value="P:DNA recombination"/>
    <property type="evidence" value="ECO:0007669"/>
    <property type="project" value="UniProtKB-KW"/>
</dbReference>